<feature type="transmembrane region" description="Helical" evidence="1">
    <location>
        <begin position="18"/>
        <end position="36"/>
    </location>
</feature>
<gene>
    <name evidence="2" type="ORF">BHF68_01470</name>
</gene>
<dbReference type="STRING" id="766136.BHF68_01470"/>
<keyword evidence="1" id="KW-0472">Membrane</keyword>
<organism evidence="2 3">
    <name type="scientific">Desulfuribacillus alkaliarsenatis</name>
    <dbReference type="NCBI Taxonomy" id="766136"/>
    <lineage>
        <taxon>Bacteria</taxon>
        <taxon>Bacillati</taxon>
        <taxon>Bacillota</taxon>
        <taxon>Desulfuribacillia</taxon>
        <taxon>Desulfuribacillales</taxon>
        <taxon>Desulfuribacillaceae</taxon>
        <taxon>Desulfuribacillus</taxon>
    </lineage>
</organism>
<evidence type="ECO:0000313" key="2">
    <source>
        <dbReference type="EMBL" id="OEF98374.1"/>
    </source>
</evidence>
<sequence>MFMIIIFKNGVVKNNMKSLFKSSYFFWVFLALYLFLREWPTGGAGQTMMDIVVLVLIIMTVFQMVMKSKGADE</sequence>
<dbReference type="AlphaFoldDB" id="A0A1E5G6J5"/>
<accession>A0A1E5G6J5</accession>
<evidence type="ECO:0000256" key="1">
    <source>
        <dbReference type="SAM" id="Phobius"/>
    </source>
</evidence>
<name>A0A1E5G6J5_9FIRM</name>
<evidence type="ECO:0000313" key="3">
    <source>
        <dbReference type="Proteomes" id="UP000094296"/>
    </source>
</evidence>
<reference evidence="2 3" key="1">
    <citation type="submission" date="2016-09" db="EMBL/GenBank/DDBJ databases">
        <title>Draft genome sequence for the type strain of Desulfuribacillus alkaliarsenatis AHT28, an obligately anaerobic, sulfidogenic bacterium isolated from Russian soda lake sediments.</title>
        <authorList>
            <person name="Abin C.A."/>
            <person name="Hollibaugh J.T."/>
        </authorList>
    </citation>
    <scope>NUCLEOTIDE SEQUENCE [LARGE SCALE GENOMIC DNA]</scope>
    <source>
        <strain evidence="2 3">AHT28</strain>
    </source>
</reference>
<comment type="caution">
    <text evidence="2">The sequence shown here is derived from an EMBL/GenBank/DDBJ whole genome shotgun (WGS) entry which is preliminary data.</text>
</comment>
<keyword evidence="1" id="KW-1133">Transmembrane helix</keyword>
<proteinExistence type="predicted"/>
<protein>
    <submittedName>
        <fullName evidence="2">Uncharacterized protein</fullName>
    </submittedName>
</protein>
<keyword evidence="3" id="KW-1185">Reference proteome</keyword>
<keyword evidence="1" id="KW-0812">Transmembrane</keyword>
<dbReference type="EMBL" id="MIJE01000001">
    <property type="protein sequence ID" value="OEF98374.1"/>
    <property type="molecule type" value="Genomic_DNA"/>
</dbReference>
<dbReference type="Proteomes" id="UP000094296">
    <property type="component" value="Unassembled WGS sequence"/>
</dbReference>
<feature type="transmembrane region" description="Helical" evidence="1">
    <location>
        <begin position="48"/>
        <end position="66"/>
    </location>
</feature>